<dbReference type="FunFam" id="3.40.50.720:FF:000084">
    <property type="entry name" value="Short-chain dehydrogenase reductase"/>
    <property type="match status" value="1"/>
</dbReference>
<comment type="similarity">
    <text evidence="1">Belongs to the short-chain dehydrogenases/reductases (SDR) family.</text>
</comment>
<dbReference type="Proteomes" id="UP000307702">
    <property type="component" value="Unassembled WGS sequence"/>
</dbReference>
<dbReference type="GO" id="GO:0016491">
    <property type="term" value="F:oxidoreductase activity"/>
    <property type="evidence" value="ECO:0007669"/>
    <property type="project" value="UniProtKB-KW"/>
</dbReference>
<gene>
    <name evidence="4" type="ORF">FCS21_05915</name>
</gene>
<dbReference type="PROSITE" id="PS00061">
    <property type="entry name" value="ADH_SHORT"/>
    <property type="match status" value="1"/>
</dbReference>
<reference evidence="4 5" key="1">
    <citation type="submission" date="2019-05" db="EMBL/GenBank/DDBJ databases">
        <title>Colwellia ponticola sp. nov., isolated from seawater.</title>
        <authorList>
            <person name="Yoon J.-H."/>
        </authorList>
    </citation>
    <scope>NUCLEOTIDE SEQUENCE [LARGE SCALE GENOMIC DNA]</scope>
    <source>
        <strain evidence="4 5">OISW-25</strain>
    </source>
</reference>
<dbReference type="InterPro" id="IPR020904">
    <property type="entry name" value="Sc_DH/Rdtase_CS"/>
</dbReference>
<dbReference type="PRINTS" id="PR00081">
    <property type="entry name" value="GDHRDH"/>
</dbReference>
<dbReference type="PANTHER" id="PTHR43639">
    <property type="entry name" value="OXIDOREDUCTASE, SHORT-CHAIN DEHYDROGENASE/REDUCTASE FAMILY (AFU_ORTHOLOGUE AFUA_5G02870)"/>
    <property type="match status" value="1"/>
</dbReference>
<protein>
    <submittedName>
        <fullName evidence="4">SDR family oxidoreductase</fullName>
    </submittedName>
</protein>
<dbReference type="NCBIfam" id="NF005873">
    <property type="entry name" value="PRK07814.1"/>
    <property type="match status" value="1"/>
</dbReference>
<dbReference type="InterPro" id="IPR036291">
    <property type="entry name" value="NAD(P)-bd_dom_sf"/>
</dbReference>
<evidence type="ECO:0000313" key="4">
    <source>
        <dbReference type="EMBL" id="TMM46490.1"/>
    </source>
</evidence>
<proteinExistence type="inferred from homology"/>
<dbReference type="PANTHER" id="PTHR43639:SF1">
    <property type="entry name" value="SHORT-CHAIN DEHYDROGENASE_REDUCTASE FAMILY PROTEIN"/>
    <property type="match status" value="1"/>
</dbReference>
<accession>A0A8H2PNH0</accession>
<organism evidence="4 5">
    <name type="scientific">Colwellia ponticola</name>
    <dbReference type="NCBI Taxonomy" id="2304625"/>
    <lineage>
        <taxon>Bacteria</taxon>
        <taxon>Pseudomonadati</taxon>
        <taxon>Pseudomonadota</taxon>
        <taxon>Gammaproteobacteria</taxon>
        <taxon>Alteromonadales</taxon>
        <taxon>Colwelliaceae</taxon>
        <taxon>Colwellia</taxon>
    </lineage>
</organism>
<dbReference type="NCBIfam" id="NF005559">
    <property type="entry name" value="PRK07231.1"/>
    <property type="match status" value="1"/>
</dbReference>
<dbReference type="SMART" id="SM00822">
    <property type="entry name" value="PKS_KR"/>
    <property type="match status" value="1"/>
</dbReference>
<dbReference type="EMBL" id="SZVP01000003">
    <property type="protein sequence ID" value="TMM46490.1"/>
    <property type="molecule type" value="Genomic_DNA"/>
</dbReference>
<dbReference type="InterPro" id="IPR002347">
    <property type="entry name" value="SDR_fam"/>
</dbReference>
<name>A0A8H2PNH0_9GAMM</name>
<evidence type="ECO:0000256" key="1">
    <source>
        <dbReference type="ARBA" id="ARBA00006484"/>
    </source>
</evidence>
<dbReference type="PRINTS" id="PR00080">
    <property type="entry name" value="SDRFAMILY"/>
</dbReference>
<comment type="caution">
    <text evidence="4">The sequence shown here is derived from an EMBL/GenBank/DDBJ whole genome shotgun (WGS) entry which is preliminary data.</text>
</comment>
<dbReference type="RefSeq" id="WP_138621379.1">
    <property type="nucleotide sequence ID" value="NZ_SZVP01000003.1"/>
</dbReference>
<dbReference type="AlphaFoldDB" id="A0A8H2PNH0"/>
<evidence type="ECO:0000259" key="3">
    <source>
        <dbReference type="SMART" id="SM00822"/>
    </source>
</evidence>
<dbReference type="OrthoDB" id="9775864at2"/>
<evidence type="ECO:0000313" key="5">
    <source>
        <dbReference type="Proteomes" id="UP000307702"/>
    </source>
</evidence>
<sequence>MLNILDRFRLDGQVAIVTGSGRGIGAATAIALADAGADVVVTARTIEDIEHTATQIRQRGRRALAVACDVLDEQQRQALLEQTIEHFGRLDILVNNVGGSGAIKPTLMTTEEELEACFKLNTSTAFAMSRLSAPLMVKTTGQGAIVNISSVAGHLAQPGFISYGIGKAALNFMTLNLAQDFAPKVRVNAISVGSTLTDALKGVMSDEIEQAIVKRTPMARLGQPEDIAACALFLASPAASYITGEIYGVNGGLTDAPMVMPRSSFNTD</sequence>
<feature type="domain" description="Ketoreductase" evidence="3">
    <location>
        <begin position="13"/>
        <end position="199"/>
    </location>
</feature>
<keyword evidence="2" id="KW-0560">Oxidoreductase</keyword>
<keyword evidence="5" id="KW-1185">Reference proteome</keyword>
<evidence type="ECO:0000256" key="2">
    <source>
        <dbReference type="ARBA" id="ARBA00023002"/>
    </source>
</evidence>
<dbReference type="InterPro" id="IPR057326">
    <property type="entry name" value="KR_dom"/>
</dbReference>
<dbReference type="SUPFAM" id="SSF51735">
    <property type="entry name" value="NAD(P)-binding Rossmann-fold domains"/>
    <property type="match status" value="1"/>
</dbReference>
<dbReference type="Gene3D" id="3.40.50.720">
    <property type="entry name" value="NAD(P)-binding Rossmann-like Domain"/>
    <property type="match status" value="1"/>
</dbReference>
<dbReference type="Pfam" id="PF13561">
    <property type="entry name" value="adh_short_C2"/>
    <property type="match status" value="1"/>
</dbReference>